<dbReference type="Gene3D" id="1.10.260.40">
    <property type="entry name" value="lambda repressor-like DNA-binding domains"/>
    <property type="match status" value="1"/>
</dbReference>
<accession>A0A5M8FHM9</accession>
<dbReference type="Proteomes" id="UP000322981">
    <property type="component" value="Unassembled WGS sequence"/>
</dbReference>
<dbReference type="PROSITE" id="PS50943">
    <property type="entry name" value="HTH_CROC1"/>
    <property type="match status" value="1"/>
</dbReference>
<dbReference type="RefSeq" id="WP_150093855.1">
    <property type="nucleotide sequence ID" value="NZ_VWXX01000022.1"/>
</dbReference>
<name>A0A5M8FHM9_9GAMM</name>
<dbReference type="EMBL" id="VWXX01000022">
    <property type="protein sequence ID" value="KAA6184237.1"/>
    <property type="molecule type" value="Genomic_DNA"/>
</dbReference>
<dbReference type="CDD" id="cd00093">
    <property type="entry name" value="HTH_XRE"/>
    <property type="match status" value="1"/>
</dbReference>
<proteinExistence type="predicted"/>
<dbReference type="AlphaFoldDB" id="A0A5M8FHM9"/>
<dbReference type="InterPro" id="IPR001387">
    <property type="entry name" value="Cro/C1-type_HTH"/>
</dbReference>
<feature type="domain" description="HTH cro/C1-type" evidence="1">
    <location>
        <begin position="37"/>
        <end position="82"/>
    </location>
</feature>
<dbReference type="GO" id="GO:0003677">
    <property type="term" value="F:DNA binding"/>
    <property type="evidence" value="ECO:0007669"/>
    <property type="project" value="InterPro"/>
</dbReference>
<evidence type="ECO:0000313" key="2">
    <source>
        <dbReference type="EMBL" id="KAA6184237.1"/>
    </source>
</evidence>
<evidence type="ECO:0000259" key="1">
    <source>
        <dbReference type="PROSITE" id="PS50943"/>
    </source>
</evidence>
<reference evidence="2 3" key="1">
    <citation type="submission" date="2019-09" db="EMBL/GenBank/DDBJ databases">
        <title>Whole-genome sequence of the purple sulfur bacterium Thiohalocapsa marina DSM 19078.</title>
        <authorList>
            <person name="Kyndt J.A."/>
            <person name="Meyer T.E."/>
        </authorList>
    </citation>
    <scope>NUCLEOTIDE SEQUENCE [LARGE SCALE GENOMIC DNA]</scope>
    <source>
        <strain evidence="2 3">DSM 19078</strain>
    </source>
</reference>
<organism evidence="2 3">
    <name type="scientific">Thiohalocapsa marina</name>
    <dbReference type="NCBI Taxonomy" id="424902"/>
    <lineage>
        <taxon>Bacteria</taxon>
        <taxon>Pseudomonadati</taxon>
        <taxon>Pseudomonadota</taxon>
        <taxon>Gammaproteobacteria</taxon>
        <taxon>Chromatiales</taxon>
        <taxon>Chromatiaceae</taxon>
        <taxon>Thiohalocapsa</taxon>
    </lineage>
</organism>
<comment type="caution">
    <text evidence="2">The sequence shown here is derived from an EMBL/GenBank/DDBJ whole genome shotgun (WGS) entry which is preliminary data.</text>
</comment>
<keyword evidence="3" id="KW-1185">Reference proteome</keyword>
<dbReference type="SMART" id="SM00530">
    <property type="entry name" value="HTH_XRE"/>
    <property type="match status" value="1"/>
</dbReference>
<protein>
    <submittedName>
        <fullName evidence="2">Helix-turn-helix transcriptional regulator</fullName>
    </submittedName>
</protein>
<dbReference type="Pfam" id="PF01381">
    <property type="entry name" value="HTH_3"/>
    <property type="match status" value="1"/>
</dbReference>
<dbReference type="InterPro" id="IPR010982">
    <property type="entry name" value="Lambda_DNA-bd_dom_sf"/>
</dbReference>
<evidence type="ECO:0000313" key="3">
    <source>
        <dbReference type="Proteomes" id="UP000322981"/>
    </source>
</evidence>
<dbReference type="OrthoDB" id="5959816at2"/>
<sequence length="155" mass="16715">MSAERSFDVIDNATGHDRASWDGEGFPDRLTRAKGRLTPAAFAQKCGISETVLRKYLSGVSVPGADKLTEIARVAGVSLTWLATGEGAPDGVDNVLDTDLLRTVMAGVEEGLAAIQGRMPLEKKAELIAMLYEMERQGESMPKEPLRKLIRLVSG</sequence>
<gene>
    <name evidence="2" type="ORF">F2Q65_13055</name>
</gene>
<dbReference type="SUPFAM" id="SSF47413">
    <property type="entry name" value="lambda repressor-like DNA-binding domains"/>
    <property type="match status" value="1"/>
</dbReference>